<gene>
    <name evidence="2" type="ORF">AYI69_g6006</name>
</gene>
<evidence type="ECO:0000313" key="3">
    <source>
        <dbReference type="Proteomes" id="UP000187429"/>
    </source>
</evidence>
<evidence type="ECO:0000256" key="1">
    <source>
        <dbReference type="SAM" id="SignalP"/>
    </source>
</evidence>
<name>A0A1R1Y2C8_9FUNG</name>
<keyword evidence="1" id="KW-0732">Signal</keyword>
<reference evidence="3" key="1">
    <citation type="submission" date="2017-01" db="EMBL/GenBank/DDBJ databases">
        <authorList>
            <person name="Wang Y."/>
            <person name="White M."/>
            <person name="Kvist S."/>
            <person name="Moncalvo J.-M."/>
        </authorList>
    </citation>
    <scope>NUCLEOTIDE SEQUENCE [LARGE SCALE GENOMIC DNA]</scope>
    <source>
        <strain evidence="3">ID-206-W2</strain>
    </source>
</reference>
<dbReference type="AlphaFoldDB" id="A0A1R1Y2C8"/>
<sequence length="128" mass="14526">MLKTSAILVFLSICLKSGGSQSSGRFSVRFSNNQSFSENYQEYRNNGVCNDALGWKAMQFTVSEESELSIYNGYGCNNLIKKQDLYGTFTDRNFRSTFGIPGVFSFMITPKRSNCGCHRKNHLHGHHY</sequence>
<proteinExistence type="predicted"/>
<evidence type="ECO:0000313" key="2">
    <source>
        <dbReference type="EMBL" id="OMJ20999.1"/>
    </source>
</evidence>
<organism evidence="2 3">
    <name type="scientific">Smittium culicis</name>
    <dbReference type="NCBI Taxonomy" id="133412"/>
    <lineage>
        <taxon>Eukaryota</taxon>
        <taxon>Fungi</taxon>
        <taxon>Fungi incertae sedis</taxon>
        <taxon>Zoopagomycota</taxon>
        <taxon>Kickxellomycotina</taxon>
        <taxon>Harpellomycetes</taxon>
        <taxon>Harpellales</taxon>
        <taxon>Legeriomycetaceae</taxon>
        <taxon>Smittium</taxon>
    </lineage>
</organism>
<dbReference type="OrthoDB" id="10301844at2759"/>
<accession>A0A1R1Y2C8</accession>
<feature type="chain" id="PRO_5012096594" evidence="1">
    <location>
        <begin position="21"/>
        <end position="128"/>
    </location>
</feature>
<dbReference type="EMBL" id="LSSM01002619">
    <property type="protein sequence ID" value="OMJ20999.1"/>
    <property type="molecule type" value="Genomic_DNA"/>
</dbReference>
<comment type="caution">
    <text evidence="2">The sequence shown here is derived from an EMBL/GenBank/DDBJ whole genome shotgun (WGS) entry which is preliminary data.</text>
</comment>
<feature type="signal peptide" evidence="1">
    <location>
        <begin position="1"/>
        <end position="20"/>
    </location>
</feature>
<keyword evidence="3" id="KW-1185">Reference proteome</keyword>
<dbReference type="Proteomes" id="UP000187429">
    <property type="component" value="Unassembled WGS sequence"/>
</dbReference>
<protein>
    <submittedName>
        <fullName evidence="2">Uncharacterized protein</fullName>
    </submittedName>
</protein>